<proteinExistence type="predicted"/>
<keyword evidence="1" id="KW-0472">Membrane</keyword>
<keyword evidence="3" id="KW-1185">Reference proteome</keyword>
<reference evidence="2" key="1">
    <citation type="submission" date="2023-06" db="EMBL/GenBank/DDBJ databases">
        <title>Conoideocrella luteorostrata (Hypocreales: Clavicipitaceae), a potential biocontrol fungus for elongate hemlock scale in United States Christmas tree production areas.</title>
        <authorList>
            <person name="Barrett H."/>
            <person name="Lovett B."/>
            <person name="Macias A.M."/>
            <person name="Stajich J.E."/>
            <person name="Kasson M.T."/>
        </authorList>
    </citation>
    <scope>NUCLEOTIDE SEQUENCE</scope>
    <source>
        <strain evidence="2">ARSEF 14590</strain>
    </source>
</reference>
<name>A0AAJ0G0M5_9HYPO</name>
<feature type="transmembrane region" description="Helical" evidence="1">
    <location>
        <begin position="113"/>
        <end position="133"/>
    </location>
</feature>
<protein>
    <submittedName>
        <fullName evidence="2">Uncharacterized protein</fullName>
    </submittedName>
</protein>
<evidence type="ECO:0000313" key="2">
    <source>
        <dbReference type="EMBL" id="KAK2606335.1"/>
    </source>
</evidence>
<keyword evidence="1" id="KW-1133">Transmembrane helix</keyword>
<keyword evidence="1" id="KW-0812">Transmembrane</keyword>
<feature type="transmembrane region" description="Helical" evidence="1">
    <location>
        <begin position="153"/>
        <end position="176"/>
    </location>
</feature>
<comment type="caution">
    <text evidence="2">The sequence shown here is derived from an EMBL/GenBank/DDBJ whole genome shotgun (WGS) entry which is preliminary data.</text>
</comment>
<feature type="transmembrane region" description="Helical" evidence="1">
    <location>
        <begin position="215"/>
        <end position="236"/>
    </location>
</feature>
<gene>
    <name evidence="2" type="ORF">QQS21_003266</name>
</gene>
<organism evidence="2 3">
    <name type="scientific">Conoideocrella luteorostrata</name>
    <dbReference type="NCBI Taxonomy" id="1105319"/>
    <lineage>
        <taxon>Eukaryota</taxon>
        <taxon>Fungi</taxon>
        <taxon>Dikarya</taxon>
        <taxon>Ascomycota</taxon>
        <taxon>Pezizomycotina</taxon>
        <taxon>Sordariomycetes</taxon>
        <taxon>Hypocreomycetidae</taxon>
        <taxon>Hypocreales</taxon>
        <taxon>Clavicipitaceae</taxon>
        <taxon>Conoideocrella</taxon>
    </lineage>
</organism>
<evidence type="ECO:0000313" key="3">
    <source>
        <dbReference type="Proteomes" id="UP001251528"/>
    </source>
</evidence>
<dbReference type="PANTHER" id="PTHR35179:SF1">
    <property type="entry name" value="INTEGRAL MEMBRANE PROTEIN"/>
    <property type="match status" value="1"/>
</dbReference>
<evidence type="ECO:0000256" key="1">
    <source>
        <dbReference type="SAM" id="Phobius"/>
    </source>
</evidence>
<feature type="transmembrane region" description="Helical" evidence="1">
    <location>
        <begin position="188"/>
        <end position="209"/>
    </location>
</feature>
<accession>A0AAJ0G0M5</accession>
<dbReference type="AlphaFoldDB" id="A0AAJ0G0M5"/>
<feature type="transmembrane region" description="Helical" evidence="1">
    <location>
        <begin position="45"/>
        <end position="67"/>
    </location>
</feature>
<dbReference type="EMBL" id="JASWJB010000042">
    <property type="protein sequence ID" value="KAK2606335.1"/>
    <property type="molecule type" value="Genomic_DNA"/>
</dbReference>
<sequence length="331" mass="37224">MVEIATLYLGIFVGIVPFALAKVIHQTHKIVSRTRSFHNSYLYMIWAMVIVSPVFATLDFLYLNGVIAGTTPFYVILVTLWAAQTQLIAQIIANRISLLMHSHRRILRLKLGLAASIGVINIAVYVFWLRAYGPNATPADVALNITFEHVDKSFFLVLDLGLNILFLYLVHFRLIALGLTKYWTLFRINAGLTLISSVMDACLLGMLRLSNPYHFVQFVPVVYIVKLYIEMTNAALVAKVARRSRGGDISHGNESTFHSRQQNQRRDAYAKFNDEFSHEEIKAKDSHLGNDVKCNKDDIAGFDIELSAYHATGTIVKTVTTQVSTESARKL</sequence>
<dbReference type="PANTHER" id="PTHR35179">
    <property type="entry name" value="PROTEIN CBG02620"/>
    <property type="match status" value="1"/>
</dbReference>
<dbReference type="Proteomes" id="UP001251528">
    <property type="component" value="Unassembled WGS sequence"/>
</dbReference>
<feature type="transmembrane region" description="Helical" evidence="1">
    <location>
        <begin position="6"/>
        <end position="24"/>
    </location>
</feature>